<evidence type="ECO:0000313" key="1">
    <source>
        <dbReference type="EMBL" id="TPX18938.1"/>
    </source>
</evidence>
<organism evidence="1 2">
    <name type="scientific">Thyridium curvatum</name>
    <dbReference type="NCBI Taxonomy" id="1093900"/>
    <lineage>
        <taxon>Eukaryota</taxon>
        <taxon>Fungi</taxon>
        <taxon>Dikarya</taxon>
        <taxon>Ascomycota</taxon>
        <taxon>Pezizomycotina</taxon>
        <taxon>Sordariomycetes</taxon>
        <taxon>Sordariomycetidae</taxon>
        <taxon>Thyridiales</taxon>
        <taxon>Thyridiaceae</taxon>
        <taxon>Thyridium</taxon>
    </lineage>
</organism>
<dbReference type="RefSeq" id="XP_031000649.1">
    <property type="nucleotide sequence ID" value="XM_031134143.1"/>
</dbReference>
<gene>
    <name evidence="1" type="ORF">E0L32_011416</name>
</gene>
<keyword evidence="2" id="KW-1185">Reference proteome</keyword>
<dbReference type="AlphaFoldDB" id="A0A507BQ21"/>
<reference evidence="1 2" key="1">
    <citation type="submission" date="2019-06" db="EMBL/GenBank/DDBJ databases">
        <title>Draft genome sequence of the filamentous fungus Phialemoniopsis curvata isolated from diesel fuel.</title>
        <authorList>
            <person name="Varaljay V.A."/>
            <person name="Lyon W.J."/>
            <person name="Crouch A.L."/>
            <person name="Drake C.E."/>
            <person name="Hollomon J.M."/>
            <person name="Nadeau L.J."/>
            <person name="Nunn H.S."/>
            <person name="Stevenson B.S."/>
            <person name="Bojanowski C.L."/>
            <person name="Crookes-Goodson W.J."/>
        </authorList>
    </citation>
    <scope>NUCLEOTIDE SEQUENCE [LARGE SCALE GENOMIC DNA]</scope>
    <source>
        <strain evidence="1 2">D216</strain>
    </source>
</reference>
<dbReference type="OrthoDB" id="347435at2759"/>
<dbReference type="SUPFAM" id="SSF52540">
    <property type="entry name" value="P-loop containing nucleoside triphosphate hydrolases"/>
    <property type="match status" value="1"/>
</dbReference>
<dbReference type="Proteomes" id="UP000319257">
    <property type="component" value="Unassembled WGS sequence"/>
</dbReference>
<dbReference type="GeneID" id="41978863"/>
<dbReference type="InParanoid" id="A0A507BQ21"/>
<dbReference type="Gene3D" id="3.40.50.300">
    <property type="entry name" value="P-loop containing nucleotide triphosphate hydrolases"/>
    <property type="match status" value="1"/>
</dbReference>
<protein>
    <submittedName>
        <fullName evidence="1">Uncharacterized protein</fullName>
    </submittedName>
</protein>
<dbReference type="EMBL" id="SKBQ01000105">
    <property type="protein sequence ID" value="TPX18938.1"/>
    <property type="molecule type" value="Genomic_DNA"/>
</dbReference>
<proteinExistence type="predicted"/>
<accession>A0A507BQ21</accession>
<sequence length="192" mass="21734">MALARSFFSALCAGEPTRVPQYDKSAFSGLGDRAPESQWVAVNGPDQARVQVVIIEGWCVGFRAAAPADVEAKWRAPGSRTLHAHKLEHLFFVNDRLRGYDAVTDLLDAFVHVDAEDTEYVYDWRLQQEAQLRRERGAGMTDEQVVKFVDAYYPAYELYSDALRQGLFPDRKGDHLRLVVGKDRSVQDKMIL</sequence>
<name>A0A507BQ21_9PEZI</name>
<evidence type="ECO:0000313" key="2">
    <source>
        <dbReference type="Proteomes" id="UP000319257"/>
    </source>
</evidence>
<comment type="caution">
    <text evidence="1">The sequence shown here is derived from an EMBL/GenBank/DDBJ whole genome shotgun (WGS) entry which is preliminary data.</text>
</comment>
<dbReference type="InterPro" id="IPR027417">
    <property type="entry name" value="P-loop_NTPase"/>
</dbReference>
<dbReference type="STRING" id="1093900.A0A507BQ21"/>